<protein>
    <submittedName>
        <fullName evidence="3">Alpha-1,4-glucan:maltose-1-phosphate maltosyltransferase</fullName>
    </submittedName>
</protein>
<comment type="caution">
    <text evidence="3">The sequence shown here is derived from an EMBL/GenBank/DDBJ whole genome shotgun (WGS) entry which is preliminary data.</text>
</comment>
<feature type="non-terminal residue" evidence="3">
    <location>
        <position position="264"/>
    </location>
</feature>
<evidence type="ECO:0000256" key="1">
    <source>
        <dbReference type="SAM" id="MobiDB-lite"/>
    </source>
</evidence>
<feature type="domain" description="Alpha-1,4-glucan:maltose-1-phosphate maltosyltransferase" evidence="2">
    <location>
        <begin position="50"/>
        <end position="237"/>
    </location>
</feature>
<dbReference type="Gene3D" id="2.60.40.10">
    <property type="entry name" value="Immunoglobulins"/>
    <property type="match status" value="1"/>
</dbReference>
<dbReference type="Proteomes" id="UP000037432">
    <property type="component" value="Unassembled WGS sequence"/>
</dbReference>
<feature type="compositionally biased region" description="Low complexity" evidence="1">
    <location>
        <begin position="8"/>
        <end position="30"/>
    </location>
</feature>
<feature type="region of interest" description="Disordered" evidence="1">
    <location>
        <begin position="1"/>
        <end position="53"/>
    </location>
</feature>
<dbReference type="EMBL" id="LFNT01000164">
    <property type="protein sequence ID" value="KMS66336.1"/>
    <property type="molecule type" value="Genomic_DNA"/>
</dbReference>
<dbReference type="AlphaFoldDB" id="A0A0J7YRP8"/>
<gene>
    <name evidence="3" type="ORF">ACM01_45990</name>
</gene>
<dbReference type="Pfam" id="PF11896">
    <property type="entry name" value="GlgE_dom_N_S"/>
    <property type="match status" value="1"/>
</dbReference>
<sequence length="264" mass="28563">MPAMHHQSSSPPTSRTAAPPARTAPRTVTADPGPPAPERPSASDTAGGVGRIPVLDVRPVVQHGRRPAKAVTGETFEVSATVFREGHDAVAANVVLTDPDGRPGPWTPMRELAPGTDRWGAAVTAGEPGHWTYRVEAWGDPVTTWRHHAQIKIPAGMDTELVLEEGARLYERAAADVPESDGQPLIRAAVEALRDENRPAAWRLAAALTPEVDAVLGRYPLRDLVTASDPLPLLVERERALYGSWYEFFPRSEGTPQQPHGTFR</sequence>
<organism evidence="3 4">
    <name type="scientific">Streptomyces viridochromogenes</name>
    <dbReference type="NCBI Taxonomy" id="1938"/>
    <lineage>
        <taxon>Bacteria</taxon>
        <taxon>Bacillati</taxon>
        <taxon>Actinomycetota</taxon>
        <taxon>Actinomycetes</taxon>
        <taxon>Kitasatosporales</taxon>
        <taxon>Streptomycetaceae</taxon>
        <taxon>Streptomyces</taxon>
    </lineage>
</organism>
<keyword evidence="3" id="KW-0808">Transferase</keyword>
<proteinExistence type="predicted"/>
<name>A0A0J7YRP8_STRVR</name>
<dbReference type="GO" id="GO:0004553">
    <property type="term" value="F:hydrolase activity, hydrolyzing O-glycosyl compounds"/>
    <property type="evidence" value="ECO:0007669"/>
    <property type="project" value="InterPro"/>
</dbReference>
<dbReference type="RefSeq" id="WP_048587519.1">
    <property type="nucleotide sequence ID" value="NZ_LFNT01000164.1"/>
</dbReference>
<accession>A0A0J7YRP8</accession>
<dbReference type="PATRIC" id="fig|1938.3.peg.2331"/>
<dbReference type="InterPro" id="IPR021828">
    <property type="entry name" value="GlgE_dom_N/S"/>
</dbReference>
<reference evidence="3 4" key="1">
    <citation type="submission" date="2015-06" db="EMBL/GenBank/DDBJ databases">
        <authorList>
            <person name="Ju K.-S."/>
            <person name="Doroghazi J.R."/>
            <person name="Metcalf W.W."/>
        </authorList>
    </citation>
    <scope>NUCLEOTIDE SEQUENCE [LARGE SCALE GENOMIC DNA]</scope>
    <source>
        <strain evidence="3 4">NRRL 3414</strain>
    </source>
</reference>
<dbReference type="GO" id="GO:0005975">
    <property type="term" value="P:carbohydrate metabolic process"/>
    <property type="evidence" value="ECO:0007669"/>
    <property type="project" value="UniProtKB-ARBA"/>
</dbReference>
<dbReference type="InterPro" id="IPR013783">
    <property type="entry name" value="Ig-like_fold"/>
</dbReference>
<dbReference type="Gene3D" id="1.20.58.80">
    <property type="entry name" value="Phosphotransferase system, lactose/cellobiose-type IIA subunit"/>
    <property type="match status" value="1"/>
</dbReference>
<evidence type="ECO:0000313" key="4">
    <source>
        <dbReference type="Proteomes" id="UP000037432"/>
    </source>
</evidence>
<evidence type="ECO:0000313" key="3">
    <source>
        <dbReference type="EMBL" id="KMS66336.1"/>
    </source>
</evidence>
<dbReference type="GO" id="GO:0016740">
    <property type="term" value="F:transferase activity"/>
    <property type="evidence" value="ECO:0007669"/>
    <property type="project" value="UniProtKB-KW"/>
</dbReference>
<evidence type="ECO:0000259" key="2">
    <source>
        <dbReference type="Pfam" id="PF11896"/>
    </source>
</evidence>
<dbReference type="OrthoDB" id="9805159at2"/>
<dbReference type="Gene3D" id="3.20.20.80">
    <property type="entry name" value="Glycosidases"/>
    <property type="match status" value="1"/>
</dbReference>